<evidence type="ECO:0000313" key="10">
    <source>
        <dbReference type="Proteomes" id="UP000809273"/>
    </source>
</evidence>
<dbReference type="InterPro" id="IPR001638">
    <property type="entry name" value="Solute-binding_3/MltF_N"/>
</dbReference>
<dbReference type="Pfam" id="PF02608">
    <property type="entry name" value="Bmp"/>
    <property type="match status" value="1"/>
</dbReference>
<comment type="similarity">
    <text evidence="2">Belongs to the BMP lipoprotein family.</text>
</comment>
<dbReference type="InterPro" id="IPR050957">
    <property type="entry name" value="BMP_lipoprotein"/>
</dbReference>
<evidence type="ECO:0000256" key="6">
    <source>
        <dbReference type="ARBA" id="ARBA00023288"/>
    </source>
</evidence>
<dbReference type="AlphaFoldDB" id="A0A9D8PM55"/>
<dbReference type="InterPro" id="IPR003760">
    <property type="entry name" value="PnrA-like"/>
</dbReference>
<dbReference type="CDD" id="cd13530">
    <property type="entry name" value="PBP2_peptides_like"/>
    <property type="match status" value="1"/>
</dbReference>
<feature type="chain" id="PRO_5038978475" evidence="7">
    <location>
        <begin position="47"/>
        <end position="591"/>
    </location>
</feature>
<keyword evidence="4 7" id="KW-0732">Signal</keyword>
<feature type="domain" description="Solute-binding protein family 3/N-terminal" evidence="8">
    <location>
        <begin position="361"/>
        <end position="582"/>
    </location>
</feature>
<dbReference type="PANTHER" id="PTHR34296">
    <property type="entry name" value="TRANSCRIPTIONAL ACTIVATOR PROTEIN MED"/>
    <property type="match status" value="1"/>
</dbReference>
<proteinExistence type="inferred from homology"/>
<dbReference type="Gene3D" id="3.40.190.10">
    <property type="entry name" value="Periplasmic binding protein-like II"/>
    <property type="match status" value="2"/>
</dbReference>
<organism evidence="9 10">
    <name type="scientific">Candidatus Zymogenus saltonus</name>
    <dbReference type="NCBI Taxonomy" id="2844893"/>
    <lineage>
        <taxon>Bacteria</taxon>
        <taxon>Deltaproteobacteria</taxon>
        <taxon>Candidatus Zymogenia</taxon>
        <taxon>Candidatus Zymogeniales</taxon>
        <taxon>Candidatus Zymogenaceae</taxon>
        <taxon>Candidatus Zymogenus</taxon>
    </lineage>
</organism>
<dbReference type="Gene3D" id="3.40.50.2300">
    <property type="match status" value="2"/>
</dbReference>
<accession>A0A9D8PM55</accession>
<feature type="signal peptide" evidence="7">
    <location>
        <begin position="1"/>
        <end position="46"/>
    </location>
</feature>
<evidence type="ECO:0000259" key="8">
    <source>
        <dbReference type="SMART" id="SM00062"/>
    </source>
</evidence>
<comment type="caution">
    <text evidence="9">The sequence shown here is derived from an EMBL/GenBank/DDBJ whole genome shotgun (WGS) entry which is preliminary data.</text>
</comment>
<dbReference type="SUPFAM" id="SSF53850">
    <property type="entry name" value="Periplasmic binding protein-like II"/>
    <property type="match status" value="1"/>
</dbReference>
<dbReference type="EMBL" id="JAFGIX010000038">
    <property type="protein sequence ID" value="MBN1573076.1"/>
    <property type="molecule type" value="Genomic_DNA"/>
</dbReference>
<protein>
    <submittedName>
        <fullName evidence="9">Transporter substrate-binding domain-containing protein</fullName>
    </submittedName>
</protein>
<evidence type="ECO:0000256" key="7">
    <source>
        <dbReference type="SAM" id="SignalP"/>
    </source>
</evidence>
<evidence type="ECO:0000256" key="5">
    <source>
        <dbReference type="ARBA" id="ARBA00023136"/>
    </source>
</evidence>
<reference evidence="9" key="1">
    <citation type="journal article" date="2021" name="Environ. Microbiol.">
        <title>Genomic characterization of three novel Desulfobacterota classes expand the metabolic and phylogenetic diversity of the phylum.</title>
        <authorList>
            <person name="Murphy C.L."/>
            <person name="Biggerstaff J."/>
            <person name="Eichhorn A."/>
            <person name="Ewing E."/>
            <person name="Shahan R."/>
            <person name="Soriano D."/>
            <person name="Stewart S."/>
            <person name="VanMol K."/>
            <person name="Walker R."/>
            <person name="Walters P."/>
            <person name="Elshahed M.S."/>
            <person name="Youssef N.H."/>
        </authorList>
    </citation>
    <scope>NUCLEOTIDE SEQUENCE</scope>
    <source>
        <strain evidence="9">Zod_Metabat.24</strain>
    </source>
</reference>
<keyword evidence="3" id="KW-1003">Cell membrane</keyword>
<reference evidence="9" key="2">
    <citation type="submission" date="2021-01" db="EMBL/GenBank/DDBJ databases">
        <authorList>
            <person name="Hahn C.R."/>
            <person name="Youssef N.H."/>
            <person name="Elshahed M."/>
        </authorList>
    </citation>
    <scope>NUCLEOTIDE SEQUENCE</scope>
    <source>
        <strain evidence="9">Zod_Metabat.24</strain>
    </source>
</reference>
<dbReference type="CDD" id="cd06354">
    <property type="entry name" value="PBP1_PrnA-like"/>
    <property type="match status" value="1"/>
</dbReference>
<dbReference type="Proteomes" id="UP000809273">
    <property type="component" value="Unassembled WGS sequence"/>
</dbReference>
<name>A0A9D8PM55_9DELT</name>
<dbReference type="PANTHER" id="PTHR34296:SF2">
    <property type="entry name" value="ABC TRANSPORTER GUANOSINE-BINDING PROTEIN NUPN"/>
    <property type="match status" value="1"/>
</dbReference>
<comment type="subcellular location">
    <subcellularLocation>
        <location evidence="1">Cell membrane</location>
        <topology evidence="1">Lipid-anchor</topology>
    </subcellularLocation>
</comment>
<dbReference type="Pfam" id="PF00497">
    <property type="entry name" value="SBP_bac_3"/>
    <property type="match status" value="1"/>
</dbReference>
<evidence type="ECO:0000256" key="2">
    <source>
        <dbReference type="ARBA" id="ARBA00008610"/>
    </source>
</evidence>
<evidence type="ECO:0000313" key="9">
    <source>
        <dbReference type="EMBL" id="MBN1573076.1"/>
    </source>
</evidence>
<evidence type="ECO:0000256" key="3">
    <source>
        <dbReference type="ARBA" id="ARBA00022475"/>
    </source>
</evidence>
<evidence type="ECO:0000256" key="4">
    <source>
        <dbReference type="ARBA" id="ARBA00022729"/>
    </source>
</evidence>
<dbReference type="GO" id="GO:0005886">
    <property type="term" value="C:plasma membrane"/>
    <property type="evidence" value="ECO:0007669"/>
    <property type="project" value="UniProtKB-SubCell"/>
</dbReference>
<keyword evidence="6" id="KW-0449">Lipoprotein</keyword>
<dbReference type="SMART" id="SM00062">
    <property type="entry name" value="PBPb"/>
    <property type="match status" value="1"/>
</dbReference>
<dbReference type="InterPro" id="IPR028082">
    <property type="entry name" value="Peripla_BP_I"/>
</dbReference>
<sequence length="591" mass="64239">MKHVMNHQMNHQMNHEMNHDINRNRFKFFIALVLFFSLFSAPFAYAEETEAAKPIKVGWIMESKKMVGSQYNDLVFKALTALKDEKKIEIIRAPRLNLYVDETVKDLIKVGVTLIIASDEGGMAGAISDAAVSNPGVNFILIGAEGVPLVNLASVIFEEDEAGYMAGYAAGTVTKTGKVGFLGGAEFSPILRYERGFAAGVNDANPAAEVIVKYISEGRDSSVLFKEDAIMEESLRLSSRGADVLFAVSGPASMGAVYAAKKAGIYVVGLGGDRSDIAPNSAAASVVNRFDVAIKGLLSDALSGGFAGGVYLMGFENGGLDIVTSGIIGQDKSSRILNRKEQMKAGKVKVPDYMDERRKKILYVSHNPNMAPYQFIDEKGRSQGYIIDAMKEVGRRMGLDVKFNSFLGERTPSGLEAERSDIEAMLMLDRLRTRSFITTAPWGVSESVLVVPDKDTSPKAISDLFSKTVGVNAGGVEESYLQKIPGIFSKAYKGSGYALSGLALGEVDAVICDKEIAGYFINGPLSKYDLMIVEKPVIISPYAVGMAKPGDNIFLAQIDRTIKTMKEDGTLERLSEKWFGEKGLIKRIFQF</sequence>
<dbReference type="SUPFAM" id="SSF53822">
    <property type="entry name" value="Periplasmic binding protein-like I"/>
    <property type="match status" value="1"/>
</dbReference>
<keyword evidence="5" id="KW-0472">Membrane</keyword>
<evidence type="ECO:0000256" key="1">
    <source>
        <dbReference type="ARBA" id="ARBA00004193"/>
    </source>
</evidence>
<gene>
    <name evidence="9" type="ORF">JW984_07770</name>
</gene>